<keyword evidence="1" id="KW-0472">Membrane</keyword>
<proteinExistence type="predicted"/>
<evidence type="ECO:0000313" key="4">
    <source>
        <dbReference type="Proteomes" id="UP001652564"/>
    </source>
</evidence>
<feature type="transmembrane region" description="Helical" evidence="1">
    <location>
        <begin position="176"/>
        <end position="195"/>
    </location>
</feature>
<dbReference type="InterPro" id="IPR037185">
    <property type="entry name" value="EmrE-like"/>
</dbReference>
<accession>A0ABT2ZQV8</accession>
<feature type="domain" description="EamA" evidence="2">
    <location>
        <begin position="150"/>
        <end position="278"/>
    </location>
</feature>
<sequence>MHNLRGIFLILFSMAAFSVEDAFIKSLTGLLPIGQVMLTLGLGGVVVFAAISGPRAWPGIARALFVPQVALRTAGEAVGAVSFITALSLIPLSTVAAVFQATPLAVTAGAAVLFGEAVGWRRWSAIAAGFIGVLMILRPGLEGFRPEAAIVLVTVVAIALRDLVTRRIPEHVPSVAVSFHGFFALVISGSVLLLFGPAPLTPEPVVWARMGAAILCGTTGYYAIVAAMRMADASALMPFRYSRLVFSLIIGVVVFAERPDTMTLAGATLIVSAAFYTYLRERRALTTRPA</sequence>
<comment type="caution">
    <text evidence="3">The sequence shown here is derived from an EMBL/GenBank/DDBJ whole genome shotgun (WGS) entry which is preliminary data.</text>
</comment>
<feature type="transmembrane region" description="Helical" evidence="1">
    <location>
        <begin position="32"/>
        <end position="57"/>
    </location>
</feature>
<dbReference type="RefSeq" id="WP_263740348.1">
    <property type="nucleotide sequence ID" value="NZ_JAOWKZ010000003.1"/>
</dbReference>
<dbReference type="InterPro" id="IPR000620">
    <property type="entry name" value="EamA_dom"/>
</dbReference>
<evidence type="ECO:0000259" key="2">
    <source>
        <dbReference type="Pfam" id="PF00892"/>
    </source>
</evidence>
<feature type="transmembrane region" description="Helical" evidence="1">
    <location>
        <begin position="262"/>
        <end position="279"/>
    </location>
</feature>
<dbReference type="Pfam" id="PF00892">
    <property type="entry name" value="EamA"/>
    <property type="match status" value="2"/>
</dbReference>
<dbReference type="PANTHER" id="PTHR22911:SF135">
    <property type="entry name" value="BLR4310 PROTEIN"/>
    <property type="match status" value="1"/>
</dbReference>
<name>A0ABT2ZQV8_9RHOB</name>
<keyword evidence="1" id="KW-1133">Transmembrane helix</keyword>
<organism evidence="3 4">
    <name type="scientific">Albidovulum litorale</name>
    <dbReference type="NCBI Taxonomy" id="2984134"/>
    <lineage>
        <taxon>Bacteria</taxon>
        <taxon>Pseudomonadati</taxon>
        <taxon>Pseudomonadota</taxon>
        <taxon>Alphaproteobacteria</taxon>
        <taxon>Rhodobacterales</taxon>
        <taxon>Paracoccaceae</taxon>
        <taxon>Albidovulum</taxon>
    </lineage>
</organism>
<feature type="transmembrane region" description="Helical" evidence="1">
    <location>
        <begin position="122"/>
        <end position="141"/>
    </location>
</feature>
<feature type="domain" description="EamA" evidence="2">
    <location>
        <begin position="5"/>
        <end position="137"/>
    </location>
</feature>
<protein>
    <submittedName>
        <fullName evidence="3">DMT family transporter</fullName>
    </submittedName>
</protein>
<dbReference type="Proteomes" id="UP001652564">
    <property type="component" value="Unassembled WGS sequence"/>
</dbReference>
<gene>
    <name evidence="3" type="ORF">OEZ71_12605</name>
</gene>
<keyword evidence="1" id="KW-0812">Transmembrane</keyword>
<evidence type="ECO:0000256" key="1">
    <source>
        <dbReference type="SAM" id="Phobius"/>
    </source>
</evidence>
<dbReference type="PANTHER" id="PTHR22911">
    <property type="entry name" value="ACYL-MALONYL CONDENSING ENZYME-RELATED"/>
    <property type="match status" value="1"/>
</dbReference>
<reference evidence="3 4" key="1">
    <citation type="submission" date="2022-10" db="EMBL/GenBank/DDBJ databases">
        <title>Defluviimonas sp. nov., isolated from ocean surface sediments.</title>
        <authorList>
            <person name="He W."/>
            <person name="Wang L."/>
            <person name="Zhang D.-F."/>
        </authorList>
    </citation>
    <scope>NUCLEOTIDE SEQUENCE [LARGE SCALE GENOMIC DNA]</scope>
    <source>
        <strain evidence="3 4">WL0050</strain>
    </source>
</reference>
<feature type="transmembrane region" description="Helical" evidence="1">
    <location>
        <begin position="69"/>
        <end position="90"/>
    </location>
</feature>
<feature type="transmembrane region" description="Helical" evidence="1">
    <location>
        <begin position="207"/>
        <end position="228"/>
    </location>
</feature>
<dbReference type="SUPFAM" id="SSF103481">
    <property type="entry name" value="Multidrug resistance efflux transporter EmrE"/>
    <property type="match status" value="2"/>
</dbReference>
<dbReference type="EMBL" id="JAOWKZ010000003">
    <property type="protein sequence ID" value="MCV2873136.1"/>
    <property type="molecule type" value="Genomic_DNA"/>
</dbReference>
<feature type="transmembrane region" description="Helical" evidence="1">
    <location>
        <begin position="240"/>
        <end position="256"/>
    </location>
</feature>
<keyword evidence="4" id="KW-1185">Reference proteome</keyword>
<evidence type="ECO:0000313" key="3">
    <source>
        <dbReference type="EMBL" id="MCV2873136.1"/>
    </source>
</evidence>